<sequence>MKKLFKISIVFLITFLFLSACDNKSLYSMKIDTSDEKGVEKIINKLEWKENKLGDFELKDKSVEINLEKSRNSNRDENTKELFINGVNLLVLTDVDEVNYKGEDLDFSGIDKDFANEILNIKYGKKIEDLRKSEEAFNEVNEKLKNEKFETGLVHYEMMK</sequence>
<keyword evidence="2" id="KW-1185">Reference proteome</keyword>
<dbReference type="EMBL" id="JARBCY010000029">
    <property type="protein sequence ID" value="MEF3317933.1"/>
    <property type="molecule type" value="Genomic_DNA"/>
</dbReference>
<evidence type="ECO:0008006" key="3">
    <source>
        <dbReference type="Google" id="ProtNLM"/>
    </source>
</evidence>
<accession>A0ABU7X9I9</accession>
<evidence type="ECO:0000313" key="2">
    <source>
        <dbReference type="Proteomes" id="UP001328425"/>
    </source>
</evidence>
<dbReference type="RefSeq" id="WP_332087110.1">
    <property type="nucleotide sequence ID" value="NZ_JARBCY010000029.1"/>
</dbReference>
<dbReference type="PROSITE" id="PS51257">
    <property type="entry name" value="PROKAR_LIPOPROTEIN"/>
    <property type="match status" value="1"/>
</dbReference>
<comment type="caution">
    <text evidence="1">The sequence shown here is derived from an EMBL/GenBank/DDBJ whole genome shotgun (WGS) entry which is preliminary data.</text>
</comment>
<organism evidence="1 2">
    <name type="scientific">Peptoniphilus grossensis</name>
    <dbReference type="NCBI Taxonomy" id="1465756"/>
    <lineage>
        <taxon>Bacteria</taxon>
        <taxon>Bacillati</taxon>
        <taxon>Bacillota</taxon>
        <taxon>Tissierellia</taxon>
        <taxon>Tissierellales</taxon>
        <taxon>Peptoniphilaceae</taxon>
        <taxon>Peptoniphilus</taxon>
    </lineage>
</organism>
<name>A0ABU7X9I9_9FIRM</name>
<evidence type="ECO:0000313" key="1">
    <source>
        <dbReference type="EMBL" id="MEF3317933.1"/>
    </source>
</evidence>
<proteinExistence type="predicted"/>
<protein>
    <recommendedName>
        <fullName evidence="3">Lipoprotein</fullName>
    </recommendedName>
</protein>
<reference evidence="1 2" key="1">
    <citation type="submission" date="2022-11" db="EMBL/GenBank/DDBJ databases">
        <title>The First Case of Preauricular Fistular Abscess Caused by Peptoniphilus grossensis.</title>
        <authorList>
            <person name="Byun J.-H."/>
        </authorList>
    </citation>
    <scope>NUCLEOTIDE SEQUENCE [LARGE SCALE GENOMIC DNA]</scope>
    <source>
        <strain evidence="1 2">GYB008</strain>
    </source>
</reference>
<gene>
    <name evidence="1" type="ORF">PV361_04360</name>
</gene>
<dbReference type="Proteomes" id="UP001328425">
    <property type="component" value="Unassembled WGS sequence"/>
</dbReference>